<keyword evidence="10" id="KW-0998">Cell outer membrane</keyword>
<keyword evidence="6 11" id="KW-0732">Signal</keyword>
<comment type="subunit">
    <text evidence="2">Homotrimer.</text>
</comment>
<accession>A0ABY4S8D1</accession>
<keyword evidence="3" id="KW-0813">Transport</keyword>
<gene>
    <name evidence="13" type="ORF">MW290_29130</name>
</gene>
<dbReference type="PANTHER" id="PTHR34501">
    <property type="entry name" value="PROTEIN YDDL-RELATED"/>
    <property type="match status" value="1"/>
</dbReference>
<comment type="subcellular location">
    <subcellularLocation>
        <location evidence="1">Cell outer membrane</location>
        <topology evidence="1">Multi-pass membrane protein</topology>
    </subcellularLocation>
</comment>
<dbReference type="Gene3D" id="2.40.160.10">
    <property type="entry name" value="Porin"/>
    <property type="match status" value="1"/>
</dbReference>
<dbReference type="SUPFAM" id="SSF56935">
    <property type="entry name" value="Porins"/>
    <property type="match status" value="1"/>
</dbReference>
<feature type="signal peptide" evidence="11">
    <location>
        <begin position="1"/>
        <end position="27"/>
    </location>
</feature>
<keyword evidence="9" id="KW-0472">Membrane</keyword>
<evidence type="ECO:0000256" key="4">
    <source>
        <dbReference type="ARBA" id="ARBA00022452"/>
    </source>
</evidence>
<proteinExistence type="predicted"/>
<dbReference type="Proteomes" id="UP001056201">
    <property type="component" value="Chromosome 2"/>
</dbReference>
<evidence type="ECO:0000256" key="3">
    <source>
        <dbReference type="ARBA" id="ARBA00022448"/>
    </source>
</evidence>
<name>A0ABY4S8D1_AQUTE</name>
<dbReference type="CDD" id="cd00342">
    <property type="entry name" value="gram_neg_porins"/>
    <property type="match status" value="1"/>
</dbReference>
<dbReference type="InterPro" id="IPR050298">
    <property type="entry name" value="Gram-neg_bact_OMP"/>
</dbReference>
<dbReference type="InterPro" id="IPR023614">
    <property type="entry name" value="Porin_dom_sf"/>
</dbReference>
<evidence type="ECO:0000256" key="8">
    <source>
        <dbReference type="ARBA" id="ARBA00023114"/>
    </source>
</evidence>
<evidence type="ECO:0000256" key="11">
    <source>
        <dbReference type="SAM" id="SignalP"/>
    </source>
</evidence>
<dbReference type="Pfam" id="PF13609">
    <property type="entry name" value="Porin_4"/>
    <property type="match status" value="1"/>
</dbReference>
<dbReference type="PANTHER" id="PTHR34501:SF9">
    <property type="entry name" value="MAJOR OUTER MEMBRANE PROTEIN P.IA"/>
    <property type="match status" value="1"/>
</dbReference>
<feature type="chain" id="PRO_5046682437" evidence="11">
    <location>
        <begin position="28"/>
        <end position="343"/>
    </location>
</feature>
<evidence type="ECO:0000256" key="1">
    <source>
        <dbReference type="ARBA" id="ARBA00004571"/>
    </source>
</evidence>
<evidence type="ECO:0000313" key="13">
    <source>
        <dbReference type="EMBL" id="URI09616.1"/>
    </source>
</evidence>
<evidence type="ECO:0000259" key="12">
    <source>
        <dbReference type="Pfam" id="PF13609"/>
    </source>
</evidence>
<sequence>MHFAFPRLARAVSLAAATFCSLGVAQAQSVQIYGIADVSVGSFKESGGKRTEQVASGRMATSFLGFRATEDLGGGLQAIVTLEHFMRMDTGEAGRFAGDSFWSRNANVGIRGDFGFIRLGRMGTPLFVNTLSFNPFVDSFGFSPAIRTIYQGGIGKLSGDSGWNNAVGYGTPRFGGFNANLLVSAGEGAGEGPNIGGSLQYASGPLALGLAAQKVQTAFSRGDETAWQLGASYDFGVVKAFGQVGRIKEGETFVGAARAAGYDTRDRTLQAGVSVPVTATGKVLASYGEAKTTGARDSKRSFTSLAYDHNLSKRTDVYAVVMFDKLQGQDRAATTAVGIRHNF</sequence>
<protein>
    <submittedName>
        <fullName evidence="13">Porin</fullName>
    </submittedName>
</protein>
<evidence type="ECO:0000256" key="5">
    <source>
        <dbReference type="ARBA" id="ARBA00022692"/>
    </source>
</evidence>
<organism evidence="13 14">
    <name type="scientific">Aquincola tertiaricarbonis</name>
    <dbReference type="NCBI Taxonomy" id="391953"/>
    <lineage>
        <taxon>Bacteria</taxon>
        <taxon>Pseudomonadati</taxon>
        <taxon>Pseudomonadota</taxon>
        <taxon>Betaproteobacteria</taxon>
        <taxon>Burkholderiales</taxon>
        <taxon>Sphaerotilaceae</taxon>
        <taxon>Aquincola</taxon>
    </lineage>
</organism>
<keyword evidence="8" id="KW-0626">Porin</keyword>
<evidence type="ECO:0000256" key="10">
    <source>
        <dbReference type="ARBA" id="ARBA00023237"/>
    </source>
</evidence>
<evidence type="ECO:0000256" key="9">
    <source>
        <dbReference type="ARBA" id="ARBA00023136"/>
    </source>
</evidence>
<evidence type="ECO:0000256" key="2">
    <source>
        <dbReference type="ARBA" id="ARBA00011233"/>
    </source>
</evidence>
<evidence type="ECO:0000256" key="6">
    <source>
        <dbReference type="ARBA" id="ARBA00022729"/>
    </source>
</evidence>
<evidence type="ECO:0000313" key="14">
    <source>
        <dbReference type="Proteomes" id="UP001056201"/>
    </source>
</evidence>
<keyword evidence="5" id="KW-0812">Transmembrane</keyword>
<keyword evidence="14" id="KW-1185">Reference proteome</keyword>
<keyword evidence="7" id="KW-0406">Ion transport</keyword>
<evidence type="ECO:0000256" key="7">
    <source>
        <dbReference type="ARBA" id="ARBA00023065"/>
    </source>
</evidence>
<dbReference type="EMBL" id="CP097636">
    <property type="protein sequence ID" value="URI09616.1"/>
    <property type="molecule type" value="Genomic_DNA"/>
</dbReference>
<keyword evidence="4" id="KW-1134">Transmembrane beta strand</keyword>
<reference evidence="13" key="1">
    <citation type="submission" date="2022-05" db="EMBL/GenBank/DDBJ databases">
        <title>An RpoN-dependent PEP-CTERM gene is involved in floc formation of an Aquincola tertiaricarbonis strain.</title>
        <authorList>
            <person name="Qiu D."/>
            <person name="Xia M."/>
        </authorList>
    </citation>
    <scope>NUCLEOTIDE SEQUENCE</scope>
    <source>
        <strain evidence="13">RN12</strain>
    </source>
</reference>
<dbReference type="InterPro" id="IPR033900">
    <property type="entry name" value="Gram_neg_porin_domain"/>
</dbReference>
<feature type="domain" description="Porin" evidence="12">
    <location>
        <begin position="15"/>
        <end position="326"/>
    </location>
</feature>
<dbReference type="RefSeq" id="WP_250197840.1">
    <property type="nucleotide sequence ID" value="NZ_CP097636.1"/>
</dbReference>